<evidence type="ECO:0000256" key="2">
    <source>
        <dbReference type="ARBA" id="ARBA00022964"/>
    </source>
</evidence>
<dbReference type="AlphaFoldDB" id="A0A5C5YGC7"/>
<dbReference type="Gene3D" id="2.60.130.10">
    <property type="entry name" value="Aromatic compound dioxygenase"/>
    <property type="match status" value="1"/>
</dbReference>
<evidence type="ECO:0000259" key="4">
    <source>
        <dbReference type="Pfam" id="PF00775"/>
    </source>
</evidence>
<dbReference type="PANTHER" id="PTHR33711:SF9">
    <property type="entry name" value="PROTOCATECHUATE 3,4-DIOXYGENASE ALPHA CHAIN"/>
    <property type="match status" value="1"/>
</dbReference>
<protein>
    <submittedName>
        <fullName evidence="5">Protocatechuate 3,4-dioxygenase beta chain</fullName>
        <ecNumber evidence="5">1.13.11.3</ecNumber>
    </submittedName>
</protein>
<comment type="similarity">
    <text evidence="1">Belongs to the intradiol ring-cleavage dioxygenase family.</text>
</comment>
<keyword evidence="6" id="KW-1185">Reference proteome</keyword>
<keyword evidence="2 5" id="KW-0223">Dioxygenase</keyword>
<dbReference type="InterPro" id="IPR039387">
    <property type="entry name" value="3_4-PCD"/>
</dbReference>
<accession>A0A5C5YGC7</accession>
<evidence type="ECO:0000313" key="5">
    <source>
        <dbReference type="EMBL" id="TWT74039.1"/>
    </source>
</evidence>
<dbReference type="RefSeq" id="WP_146390095.1">
    <property type="nucleotide sequence ID" value="NZ_SJPK01000002.1"/>
</dbReference>
<dbReference type="EC" id="1.13.11.3" evidence="5"/>
<dbReference type="GO" id="GO:0008199">
    <property type="term" value="F:ferric iron binding"/>
    <property type="evidence" value="ECO:0007669"/>
    <property type="project" value="InterPro"/>
</dbReference>
<gene>
    <name evidence="5" type="primary">pcaH</name>
    <name evidence="5" type="ORF">CA85_09230</name>
</gene>
<comment type="caution">
    <text evidence="5">The sequence shown here is derived from an EMBL/GenBank/DDBJ whole genome shotgun (WGS) entry which is preliminary data.</text>
</comment>
<dbReference type="PANTHER" id="PTHR33711">
    <property type="entry name" value="DIOXYGENASE, PUTATIVE (AFU_ORTHOLOGUE AFUA_2G02910)-RELATED"/>
    <property type="match status" value="1"/>
</dbReference>
<organism evidence="5 6">
    <name type="scientific">Allorhodopirellula solitaria</name>
    <dbReference type="NCBI Taxonomy" id="2527987"/>
    <lineage>
        <taxon>Bacteria</taxon>
        <taxon>Pseudomonadati</taxon>
        <taxon>Planctomycetota</taxon>
        <taxon>Planctomycetia</taxon>
        <taxon>Pirellulales</taxon>
        <taxon>Pirellulaceae</taxon>
        <taxon>Allorhodopirellula</taxon>
    </lineage>
</organism>
<dbReference type="OrthoDB" id="9800887at2"/>
<reference evidence="5 6" key="1">
    <citation type="submission" date="2019-02" db="EMBL/GenBank/DDBJ databases">
        <title>Deep-cultivation of Planctomycetes and their phenomic and genomic characterization uncovers novel biology.</title>
        <authorList>
            <person name="Wiegand S."/>
            <person name="Jogler M."/>
            <person name="Boedeker C."/>
            <person name="Pinto D."/>
            <person name="Vollmers J."/>
            <person name="Rivas-Marin E."/>
            <person name="Kohn T."/>
            <person name="Peeters S.H."/>
            <person name="Heuer A."/>
            <person name="Rast P."/>
            <person name="Oberbeckmann S."/>
            <person name="Bunk B."/>
            <person name="Jeske O."/>
            <person name="Meyerdierks A."/>
            <person name="Storesund J.E."/>
            <person name="Kallscheuer N."/>
            <person name="Luecker S."/>
            <person name="Lage O.M."/>
            <person name="Pohl T."/>
            <person name="Merkel B.J."/>
            <person name="Hornburger P."/>
            <person name="Mueller R.-W."/>
            <person name="Bruemmer F."/>
            <person name="Labrenz M."/>
            <person name="Spormann A.M."/>
            <person name="Op Den Camp H."/>
            <person name="Overmann J."/>
            <person name="Amann R."/>
            <person name="Jetten M.S.M."/>
            <person name="Mascher T."/>
            <person name="Medema M.H."/>
            <person name="Devos D.P."/>
            <person name="Kaster A.-K."/>
            <person name="Ovreas L."/>
            <person name="Rohde M."/>
            <person name="Galperin M.Y."/>
            <person name="Jogler C."/>
        </authorList>
    </citation>
    <scope>NUCLEOTIDE SEQUENCE [LARGE SCALE GENOMIC DNA]</scope>
    <source>
        <strain evidence="5 6">CA85</strain>
    </source>
</reference>
<proteinExistence type="inferred from homology"/>
<dbReference type="SUPFAM" id="SSF49482">
    <property type="entry name" value="Aromatic compound dioxygenase"/>
    <property type="match status" value="1"/>
</dbReference>
<keyword evidence="3 5" id="KW-0560">Oxidoreductase</keyword>
<dbReference type="Proteomes" id="UP000318053">
    <property type="component" value="Unassembled WGS sequence"/>
</dbReference>
<dbReference type="GO" id="GO:0018578">
    <property type="term" value="F:protocatechuate 3,4-dioxygenase activity"/>
    <property type="evidence" value="ECO:0007669"/>
    <property type="project" value="UniProtKB-EC"/>
</dbReference>
<dbReference type="InterPro" id="IPR050770">
    <property type="entry name" value="Intradiol_RC_Dioxygenase"/>
</dbReference>
<name>A0A5C5YGC7_9BACT</name>
<dbReference type="CDD" id="cd03459">
    <property type="entry name" value="3_4-PCD"/>
    <property type="match status" value="1"/>
</dbReference>
<evidence type="ECO:0000256" key="1">
    <source>
        <dbReference type="ARBA" id="ARBA00007825"/>
    </source>
</evidence>
<feature type="domain" description="Intradiol ring-cleavage dioxygenases" evidence="4">
    <location>
        <begin position="42"/>
        <end position="189"/>
    </location>
</feature>
<dbReference type="InterPro" id="IPR015889">
    <property type="entry name" value="Intradiol_dOase_core"/>
</dbReference>
<dbReference type="Pfam" id="PF00775">
    <property type="entry name" value="Dioxygenase_C"/>
    <property type="match status" value="1"/>
</dbReference>
<dbReference type="InterPro" id="IPR000627">
    <property type="entry name" value="Intradiol_dOase_C"/>
</dbReference>
<evidence type="ECO:0000256" key="3">
    <source>
        <dbReference type="ARBA" id="ARBA00023002"/>
    </source>
</evidence>
<dbReference type="EMBL" id="SJPK01000002">
    <property type="protein sequence ID" value="TWT74039.1"/>
    <property type="molecule type" value="Genomic_DNA"/>
</dbReference>
<evidence type="ECO:0000313" key="6">
    <source>
        <dbReference type="Proteomes" id="UP000318053"/>
    </source>
</evidence>
<sequence length="240" mass="26595">MDHRKPLWGRRGVIQGGMALGACSLTTPGLFAEQIATPPQTEGPFYPNKLPLDTDNDLLVINDSITPGVGEITHLSGRVLDLSGKPIRNAFVEIWQVDNNAVYLHTGDTTNRANQDTNFQGYGRFLTDSKGQYYFRTIKPVPYPGRTPHIHVGVSRGGKRILTTQLYVKGHENNQRDGILQRIDPKSRDTVLCDFKPLKGSTIGELEVNCDIVVGQTAFEDSDGKMHGIGQSARQRRRRG</sequence>
<dbReference type="PROSITE" id="PS51257">
    <property type="entry name" value="PROKAR_LIPOPROTEIN"/>
    <property type="match status" value="1"/>
</dbReference>